<sequence>MRTIEEMENEQLVIVIKVKDKLNIECKCCIKAQICRNIYRNMEKVKAAGIMGLWHMELIGPVKLMLKGDKGMSYLLMIIREKNHLVD</sequence>
<accession>A0A310STZ7</accession>
<dbReference type="AlphaFoldDB" id="A0A310STZ7"/>
<reference evidence="1 2" key="1">
    <citation type="submission" date="2015-07" db="EMBL/GenBank/DDBJ databases">
        <title>The genome of Eufriesea mexicana.</title>
        <authorList>
            <person name="Pan H."/>
            <person name="Kapheim K."/>
        </authorList>
    </citation>
    <scope>NUCLEOTIDE SEQUENCE [LARGE SCALE GENOMIC DNA]</scope>
    <source>
        <strain evidence="1">0111107269</strain>
        <tissue evidence="1">Whole body</tissue>
    </source>
</reference>
<gene>
    <name evidence="1" type="ORF">WN48_10962</name>
</gene>
<evidence type="ECO:0000313" key="1">
    <source>
        <dbReference type="EMBL" id="OAD61629.1"/>
    </source>
</evidence>
<keyword evidence="2" id="KW-1185">Reference proteome</keyword>
<evidence type="ECO:0000313" key="2">
    <source>
        <dbReference type="Proteomes" id="UP000250275"/>
    </source>
</evidence>
<protein>
    <submittedName>
        <fullName evidence="1">Uncharacterized protein</fullName>
    </submittedName>
</protein>
<name>A0A310STZ7_9HYME</name>
<dbReference type="EMBL" id="KQ760184">
    <property type="protein sequence ID" value="OAD61629.1"/>
    <property type="molecule type" value="Genomic_DNA"/>
</dbReference>
<dbReference type="Proteomes" id="UP000250275">
    <property type="component" value="Unassembled WGS sequence"/>
</dbReference>
<proteinExistence type="predicted"/>
<organism evidence="1 2">
    <name type="scientific">Eufriesea mexicana</name>
    <dbReference type="NCBI Taxonomy" id="516756"/>
    <lineage>
        <taxon>Eukaryota</taxon>
        <taxon>Metazoa</taxon>
        <taxon>Ecdysozoa</taxon>
        <taxon>Arthropoda</taxon>
        <taxon>Hexapoda</taxon>
        <taxon>Insecta</taxon>
        <taxon>Pterygota</taxon>
        <taxon>Neoptera</taxon>
        <taxon>Endopterygota</taxon>
        <taxon>Hymenoptera</taxon>
        <taxon>Apocrita</taxon>
        <taxon>Aculeata</taxon>
        <taxon>Apoidea</taxon>
        <taxon>Anthophila</taxon>
        <taxon>Apidae</taxon>
        <taxon>Eufriesea</taxon>
    </lineage>
</organism>